<dbReference type="OrthoDB" id="3624838at2759"/>
<accession>A0A9W7VYJ7</accession>
<dbReference type="EMBL" id="RIBY02002489">
    <property type="protein sequence ID" value="KAH9811155.1"/>
    <property type="molecule type" value="Genomic_DNA"/>
</dbReference>
<protein>
    <submittedName>
        <fullName evidence="3">Uncharacterized protein</fullName>
    </submittedName>
</protein>
<feature type="region of interest" description="Disordered" evidence="2">
    <location>
        <begin position="1"/>
        <end position="38"/>
    </location>
</feature>
<sequence>MRLNCFRPSSGSHTLDLHDGPSNLKPRPARPSPLERTTVKHRRTPTFPNLRKGSDVSRASTISTVTNESISKLPPCKRLNEAQMDAMMMPVPDEPRASRCLRLSHPKTYSGIVEGMKKAKGSRDWRNFAVFYEDEIDEGRSAIEEAQKRARDYQMKWKQLQSFGESSQSRDSDIVDMIG</sequence>
<evidence type="ECO:0000313" key="3">
    <source>
        <dbReference type="EMBL" id="KAH9811155.1"/>
    </source>
</evidence>
<evidence type="ECO:0000256" key="1">
    <source>
        <dbReference type="SAM" id="Coils"/>
    </source>
</evidence>
<name>A0A9W7VYJ7_9PEZI</name>
<proteinExistence type="predicted"/>
<comment type="caution">
    <text evidence="3">The sequence shown here is derived from an EMBL/GenBank/DDBJ whole genome shotgun (WGS) entry which is preliminary data.</text>
</comment>
<gene>
    <name evidence="3" type="ORF">Tdes44962_MAKER05887</name>
</gene>
<organism evidence="3 4">
    <name type="scientific">Teratosphaeria destructans</name>
    <dbReference type="NCBI Taxonomy" id="418781"/>
    <lineage>
        <taxon>Eukaryota</taxon>
        <taxon>Fungi</taxon>
        <taxon>Dikarya</taxon>
        <taxon>Ascomycota</taxon>
        <taxon>Pezizomycotina</taxon>
        <taxon>Dothideomycetes</taxon>
        <taxon>Dothideomycetidae</taxon>
        <taxon>Mycosphaerellales</taxon>
        <taxon>Teratosphaeriaceae</taxon>
        <taxon>Teratosphaeria</taxon>
    </lineage>
</organism>
<feature type="coiled-coil region" evidence="1">
    <location>
        <begin position="129"/>
        <end position="156"/>
    </location>
</feature>
<reference evidence="3 4" key="2">
    <citation type="journal article" date="2021" name="Curr. Genet.">
        <title>Genetic response to nitrogen starvation in the aggressive Eucalyptus foliar pathogen Teratosphaeria destructans.</title>
        <authorList>
            <person name="Havenga M."/>
            <person name="Wingfield B.D."/>
            <person name="Wingfield M.J."/>
            <person name="Dreyer L.L."/>
            <person name="Roets F."/>
            <person name="Aylward J."/>
        </authorList>
    </citation>
    <scope>NUCLEOTIDE SEQUENCE [LARGE SCALE GENOMIC DNA]</scope>
    <source>
        <strain evidence="3">CMW44962</strain>
    </source>
</reference>
<reference evidence="3 4" key="1">
    <citation type="journal article" date="2018" name="IMA Fungus">
        <title>IMA Genome-F 10: Nine draft genome sequences of Claviceps purpurea s.lat., including C. arundinis, C. humidiphila, and C. cf. spartinae, pseudomolecules for the pitch canker pathogen Fusarium circinatum, draft genome of Davidsoniella eucalypti, Grosmannia galeiformis, Quambalaria eucalypti, and Teratosphaeria destructans.</title>
        <authorList>
            <person name="Wingfield B.D."/>
            <person name="Liu M."/>
            <person name="Nguyen H.D."/>
            <person name="Lane F.A."/>
            <person name="Morgan S.W."/>
            <person name="De Vos L."/>
            <person name="Wilken P.M."/>
            <person name="Duong T.A."/>
            <person name="Aylward J."/>
            <person name="Coetzee M.P."/>
            <person name="Dadej K."/>
            <person name="De Beer Z.W."/>
            <person name="Findlay W."/>
            <person name="Havenga M."/>
            <person name="Kolarik M."/>
            <person name="Menzies J.G."/>
            <person name="Naidoo K."/>
            <person name="Pochopski O."/>
            <person name="Shoukouhi P."/>
            <person name="Santana Q.C."/>
            <person name="Seifert K.A."/>
            <person name="Soal N."/>
            <person name="Steenkamp E.T."/>
            <person name="Tatham C.T."/>
            <person name="van der Nest M.A."/>
            <person name="Wingfield M.J."/>
        </authorList>
    </citation>
    <scope>NUCLEOTIDE SEQUENCE [LARGE SCALE GENOMIC DNA]</scope>
    <source>
        <strain evidence="3">CMW44962</strain>
    </source>
</reference>
<dbReference type="Proteomes" id="UP001138500">
    <property type="component" value="Unassembled WGS sequence"/>
</dbReference>
<evidence type="ECO:0000313" key="4">
    <source>
        <dbReference type="Proteomes" id="UP001138500"/>
    </source>
</evidence>
<evidence type="ECO:0000256" key="2">
    <source>
        <dbReference type="SAM" id="MobiDB-lite"/>
    </source>
</evidence>
<dbReference type="AlphaFoldDB" id="A0A9W7VYJ7"/>
<keyword evidence="1" id="KW-0175">Coiled coil</keyword>
<keyword evidence="4" id="KW-1185">Reference proteome</keyword>